<evidence type="ECO:0000256" key="1">
    <source>
        <dbReference type="ARBA" id="ARBA00000085"/>
    </source>
</evidence>
<evidence type="ECO:0000256" key="14">
    <source>
        <dbReference type="SAM" id="Phobius"/>
    </source>
</evidence>
<dbReference type="SUPFAM" id="SSF47384">
    <property type="entry name" value="Homodimeric domain of signal transducing histidine kinase"/>
    <property type="match status" value="1"/>
</dbReference>
<dbReference type="PANTHER" id="PTHR45528:SF1">
    <property type="entry name" value="SENSOR HISTIDINE KINASE CPXA"/>
    <property type="match status" value="1"/>
</dbReference>
<dbReference type="EC" id="2.7.13.3" evidence="3"/>
<evidence type="ECO:0000259" key="16">
    <source>
        <dbReference type="PROSITE" id="PS50885"/>
    </source>
</evidence>
<evidence type="ECO:0000313" key="18">
    <source>
        <dbReference type="Proteomes" id="UP000254337"/>
    </source>
</evidence>
<evidence type="ECO:0000256" key="3">
    <source>
        <dbReference type="ARBA" id="ARBA00012438"/>
    </source>
</evidence>
<feature type="domain" description="Histidine kinase" evidence="15">
    <location>
        <begin position="271"/>
        <end position="491"/>
    </location>
</feature>
<evidence type="ECO:0000256" key="2">
    <source>
        <dbReference type="ARBA" id="ARBA00004651"/>
    </source>
</evidence>
<dbReference type="GO" id="GO:0005886">
    <property type="term" value="C:plasma membrane"/>
    <property type="evidence" value="ECO:0007669"/>
    <property type="project" value="UniProtKB-SubCell"/>
</dbReference>
<dbReference type="CDD" id="cd00075">
    <property type="entry name" value="HATPase"/>
    <property type="match status" value="1"/>
</dbReference>
<dbReference type="InterPro" id="IPR036890">
    <property type="entry name" value="HATPase_C_sf"/>
</dbReference>
<accession>A0A346B260</accession>
<comment type="subcellular location">
    <subcellularLocation>
        <location evidence="2">Cell membrane</location>
        <topology evidence="2">Multi-pass membrane protein</topology>
    </subcellularLocation>
</comment>
<dbReference type="Gene3D" id="1.10.287.130">
    <property type="match status" value="1"/>
</dbReference>
<dbReference type="AlphaFoldDB" id="A0A346B260"/>
<evidence type="ECO:0000256" key="8">
    <source>
        <dbReference type="ARBA" id="ARBA00022741"/>
    </source>
</evidence>
<evidence type="ECO:0000259" key="15">
    <source>
        <dbReference type="PROSITE" id="PS50109"/>
    </source>
</evidence>
<evidence type="ECO:0000256" key="10">
    <source>
        <dbReference type="ARBA" id="ARBA00022840"/>
    </source>
</evidence>
<evidence type="ECO:0000256" key="13">
    <source>
        <dbReference type="ARBA" id="ARBA00023136"/>
    </source>
</evidence>
<keyword evidence="5" id="KW-0597">Phosphoprotein</keyword>
<evidence type="ECO:0000256" key="7">
    <source>
        <dbReference type="ARBA" id="ARBA00022692"/>
    </source>
</evidence>
<dbReference type="SMART" id="SM00304">
    <property type="entry name" value="HAMP"/>
    <property type="match status" value="1"/>
</dbReference>
<dbReference type="SUPFAM" id="SSF158472">
    <property type="entry name" value="HAMP domain-like"/>
    <property type="match status" value="1"/>
</dbReference>
<dbReference type="SMART" id="SM00388">
    <property type="entry name" value="HisKA"/>
    <property type="match status" value="1"/>
</dbReference>
<keyword evidence="4" id="KW-1003">Cell membrane</keyword>
<reference evidence="17 18" key="1">
    <citation type="submission" date="2018-05" db="EMBL/GenBank/DDBJ databases">
        <title>Complete genome sequence of Megasphaera sp. AJH120T, isolated from the ceca of a chicken.</title>
        <authorList>
            <person name="Maki J."/>
            <person name="Looft T."/>
        </authorList>
    </citation>
    <scope>NUCLEOTIDE SEQUENCE [LARGE SCALE GENOMIC DNA]</scope>
    <source>
        <strain evidence="17 18">AJH120</strain>
    </source>
</reference>
<keyword evidence="18" id="KW-1185">Reference proteome</keyword>
<sequence>MNLRDIPIGKRLLLSNFVMIAIPVAFTLVVSIAIFLGLHFGNINRAAAISFLWPESNGPTLSVQFELSRLCVRADWYNGGMGRLMQTSDHLEDQGLTVAISQQGRILYATEHTDPWATIGEAYRRSPGSGAALNWSDEGIAFHYTSPETGVAVAVVGPVQLRKHGGIWDLSSKNIVKVAFVVLAVLAVLVTIAVGLFLSRLLARQIVRPVEEMRNIAEDISRGNLDHPVVADGNDEISQTCRAFETMRKELKASREMRDAYDKNRKELIAGISHDLATPLTRIEGYASGLKDGIADTAEKRRHYVAMILDTSKMMTRLVRTLFLFSKFDLGQVEFCWENVDLCGYLEDYTGEQAEHFRHQGLDISYKASVDEAVVAMDRTHFQRVVENIIGNSVKYKDGDEGHLSISLDAAGDGAVRLTFADDGRGVGENDLPKLFDSFYRTDKARSNVAKGSGLGLAVAKQIIDEMKGKIWADQTQPKGLTICIELPVQKEGNHHEAYTDH</sequence>
<keyword evidence="6" id="KW-0808">Transferase</keyword>
<dbReference type="InterPro" id="IPR004358">
    <property type="entry name" value="Sig_transdc_His_kin-like_C"/>
</dbReference>
<dbReference type="CDD" id="cd06225">
    <property type="entry name" value="HAMP"/>
    <property type="match status" value="1"/>
</dbReference>
<feature type="transmembrane region" description="Helical" evidence="14">
    <location>
        <begin position="12"/>
        <end position="36"/>
    </location>
</feature>
<dbReference type="GO" id="GO:0000155">
    <property type="term" value="F:phosphorelay sensor kinase activity"/>
    <property type="evidence" value="ECO:0007669"/>
    <property type="project" value="InterPro"/>
</dbReference>
<evidence type="ECO:0000256" key="4">
    <source>
        <dbReference type="ARBA" id="ARBA00022475"/>
    </source>
</evidence>
<keyword evidence="8" id="KW-0547">Nucleotide-binding</keyword>
<dbReference type="Pfam" id="PF00672">
    <property type="entry name" value="HAMP"/>
    <property type="match status" value="1"/>
</dbReference>
<dbReference type="Proteomes" id="UP000254337">
    <property type="component" value="Chromosome"/>
</dbReference>
<dbReference type="KEGG" id="meg:DKB62_11880"/>
<keyword evidence="10" id="KW-0067">ATP-binding</keyword>
<dbReference type="Pfam" id="PF02518">
    <property type="entry name" value="HATPase_c"/>
    <property type="match status" value="1"/>
</dbReference>
<dbReference type="SMART" id="SM00387">
    <property type="entry name" value="HATPase_c"/>
    <property type="match status" value="1"/>
</dbReference>
<proteinExistence type="predicted"/>
<dbReference type="SUPFAM" id="SSF55874">
    <property type="entry name" value="ATPase domain of HSP90 chaperone/DNA topoisomerase II/histidine kinase"/>
    <property type="match status" value="1"/>
</dbReference>
<dbReference type="InterPro" id="IPR003594">
    <property type="entry name" value="HATPase_dom"/>
</dbReference>
<dbReference type="CDD" id="cd00082">
    <property type="entry name" value="HisKA"/>
    <property type="match status" value="1"/>
</dbReference>
<dbReference type="InterPro" id="IPR003660">
    <property type="entry name" value="HAMP_dom"/>
</dbReference>
<evidence type="ECO:0000256" key="6">
    <source>
        <dbReference type="ARBA" id="ARBA00022679"/>
    </source>
</evidence>
<keyword evidence="9 17" id="KW-0418">Kinase</keyword>
<dbReference type="EMBL" id="CP029462">
    <property type="protein sequence ID" value="AXL22203.1"/>
    <property type="molecule type" value="Genomic_DNA"/>
</dbReference>
<dbReference type="OrthoDB" id="9806130at2"/>
<evidence type="ECO:0000256" key="12">
    <source>
        <dbReference type="ARBA" id="ARBA00023012"/>
    </source>
</evidence>
<evidence type="ECO:0000256" key="5">
    <source>
        <dbReference type="ARBA" id="ARBA00022553"/>
    </source>
</evidence>
<dbReference type="InterPro" id="IPR050398">
    <property type="entry name" value="HssS/ArlS-like"/>
</dbReference>
<dbReference type="InterPro" id="IPR005467">
    <property type="entry name" value="His_kinase_dom"/>
</dbReference>
<keyword evidence="7 14" id="KW-0812">Transmembrane</keyword>
<keyword evidence="11 14" id="KW-1133">Transmembrane helix</keyword>
<comment type="catalytic activity">
    <reaction evidence="1">
        <text>ATP + protein L-histidine = ADP + protein N-phospho-L-histidine.</text>
        <dbReference type="EC" id="2.7.13.3"/>
    </reaction>
</comment>
<dbReference type="Gene3D" id="6.10.340.10">
    <property type="match status" value="1"/>
</dbReference>
<organism evidence="17 18">
    <name type="scientific">Megasphaera stantonii</name>
    <dbReference type="NCBI Taxonomy" id="2144175"/>
    <lineage>
        <taxon>Bacteria</taxon>
        <taxon>Bacillati</taxon>
        <taxon>Bacillota</taxon>
        <taxon>Negativicutes</taxon>
        <taxon>Veillonellales</taxon>
        <taxon>Veillonellaceae</taxon>
        <taxon>Megasphaera</taxon>
    </lineage>
</organism>
<gene>
    <name evidence="17" type="ORF">DKB62_11880</name>
</gene>
<dbReference type="Gene3D" id="3.30.565.10">
    <property type="entry name" value="Histidine kinase-like ATPase, C-terminal domain"/>
    <property type="match status" value="1"/>
</dbReference>
<feature type="transmembrane region" description="Helical" evidence="14">
    <location>
        <begin position="178"/>
        <end position="198"/>
    </location>
</feature>
<dbReference type="InterPro" id="IPR036097">
    <property type="entry name" value="HisK_dim/P_sf"/>
</dbReference>
<keyword evidence="12" id="KW-0902">Two-component regulatory system</keyword>
<name>A0A346B260_9FIRM</name>
<keyword evidence="13 14" id="KW-0472">Membrane</keyword>
<dbReference type="GO" id="GO:0005524">
    <property type="term" value="F:ATP binding"/>
    <property type="evidence" value="ECO:0007669"/>
    <property type="project" value="UniProtKB-KW"/>
</dbReference>
<evidence type="ECO:0000256" key="9">
    <source>
        <dbReference type="ARBA" id="ARBA00022777"/>
    </source>
</evidence>
<dbReference type="PANTHER" id="PTHR45528">
    <property type="entry name" value="SENSOR HISTIDINE KINASE CPXA"/>
    <property type="match status" value="1"/>
</dbReference>
<protein>
    <recommendedName>
        <fullName evidence="3">histidine kinase</fullName>
        <ecNumber evidence="3">2.7.13.3</ecNumber>
    </recommendedName>
</protein>
<dbReference type="PRINTS" id="PR00344">
    <property type="entry name" value="BCTRLSENSOR"/>
</dbReference>
<dbReference type="PROSITE" id="PS50109">
    <property type="entry name" value="HIS_KIN"/>
    <property type="match status" value="1"/>
</dbReference>
<evidence type="ECO:0000313" key="17">
    <source>
        <dbReference type="EMBL" id="AXL22203.1"/>
    </source>
</evidence>
<dbReference type="Pfam" id="PF00512">
    <property type="entry name" value="HisKA"/>
    <property type="match status" value="1"/>
</dbReference>
<feature type="domain" description="HAMP" evidence="16">
    <location>
        <begin position="204"/>
        <end position="256"/>
    </location>
</feature>
<dbReference type="PROSITE" id="PS50885">
    <property type="entry name" value="HAMP"/>
    <property type="match status" value="1"/>
</dbReference>
<dbReference type="InterPro" id="IPR003661">
    <property type="entry name" value="HisK_dim/P_dom"/>
</dbReference>
<evidence type="ECO:0000256" key="11">
    <source>
        <dbReference type="ARBA" id="ARBA00022989"/>
    </source>
</evidence>
<dbReference type="RefSeq" id="WP_107195720.1">
    <property type="nucleotide sequence ID" value="NZ_PSNP01000014.1"/>
</dbReference>